<keyword evidence="2 3" id="KW-0501">Molybdenum cofactor biosynthesis</keyword>
<dbReference type="HOGENOM" id="CLU_056887_4_1_7"/>
<sequence length="268" mass="29398">MAADREQREFDILQYRQGQIRQVTDVVAEEYDLAIQVNGKDFITLLCTPRSLENLVVGFLFSEGVIQSRDELESLSVDVERKQAQVTLENKDAFMLAGDQLFAQKTVTTACGKGRSMLYLADFGDLADRIEGNFTFQATHILDLMAQFNRQSQLFLDTGGVHSCALSDGSGILVFEEDIGRHNALDKILGYAMLQGISLQDKMVLTSGRISSEIVGKVARRGIPAIVSRSAPTSAAIEQAQALGMTLVGFARGGKFNVYTHFDALCSE</sequence>
<evidence type="ECO:0000256" key="1">
    <source>
        <dbReference type="ARBA" id="ARBA00022490"/>
    </source>
</evidence>
<dbReference type="GO" id="GO:0005737">
    <property type="term" value="C:cytoplasm"/>
    <property type="evidence" value="ECO:0007669"/>
    <property type="project" value="UniProtKB-SubCell"/>
</dbReference>
<dbReference type="PANTHER" id="PTHR30592:SF1">
    <property type="entry name" value="SULFUR CARRIER PROTEIN FDHD"/>
    <property type="match status" value="1"/>
</dbReference>
<dbReference type="Gene3D" id="3.10.20.10">
    <property type="match status" value="1"/>
</dbReference>
<gene>
    <name evidence="3 4" type="primary">fdhD</name>
    <name evidence="4" type="ordered locus">Pcar_1840</name>
</gene>
<accession>Q3A3H6</accession>
<dbReference type="HAMAP" id="MF_00187">
    <property type="entry name" value="FdhD"/>
    <property type="match status" value="1"/>
</dbReference>
<dbReference type="InterPro" id="IPR003786">
    <property type="entry name" value="FdhD"/>
</dbReference>
<reference evidence="4 5" key="2">
    <citation type="journal article" date="2012" name="BMC Genomics">
        <title>The genome of Pelobacter carbinolicus reveals surprising metabolic capabilities and physiological features.</title>
        <authorList>
            <person name="Aklujkar M."/>
            <person name="Haveman S.A."/>
            <person name="Didonato R.Jr."/>
            <person name="Chertkov O."/>
            <person name="Han C.S."/>
            <person name="Land M.L."/>
            <person name="Brown P."/>
            <person name="Lovley D.R."/>
        </authorList>
    </citation>
    <scope>NUCLEOTIDE SEQUENCE [LARGE SCALE GENOMIC DNA]</scope>
    <source>
        <strain evidence="5">DSM 2380 / NBRC 103641 / GraBd1</strain>
    </source>
</reference>
<feature type="binding site" evidence="3">
    <location>
        <begin position="250"/>
        <end position="255"/>
    </location>
    <ligand>
        <name>Mo-bis(molybdopterin guanine dinucleotide)</name>
        <dbReference type="ChEBI" id="CHEBI:60539"/>
    </ligand>
</feature>
<dbReference type="Proteomes" id="UP000002534">
    <property type="component" value="Chromosome"/>
</dbReference>
<dbReference type="RefSeq" id="WP_011341584.1">
    <property type="nucleotide sequence ID" value="NC_007498.2"/>
</dbReference>
<feature type="active site" description="Cysteine persulfide intermediate" evidence="3">
    <location>
        <position position="111"/>
    </location>
</feature>
<evidence type="ECO:0000256" key="2">
    <source>
        <dbReference type="ARBA" id="ARBA00023150"/>
    </source>
</evidence>
<organism evidence="4 5">
    <name type="scientific">Syntrophotalea carbinolica (strain DSM 2380 / NBRC 103641 / GraBd1)</name>
    <name type="common">Pelobacter carbinolicus</name>
    <dbReference type="NCBI Taxonomy" id="338963"/>
    <lineage>
        <taxon>Bacteria</taxon>
        <taxon>Pseudomonadati</taxon>
        <taxon>Thermodesulfobacteriota</taxon>
        <taxon>Desulfuromonadia</taxon>
        <taxon>Desulfuromonadales</taxon>
        <taxon>Syntrophotaleaceae</taxon>
        <taxon>Syntrophotalea</taxon>
    </lineage>
</organism>
<reference evidence="5" key="1">
    <citation type="submission" date="2005-10" db="EMBL/GenBank/DDBJ databases">
        <title>Complete sequence of Pelobacter carbinolicus DSM 2380.</title>
        <authorList>
            <person name="Copeland A."/>
            <person name="Lucas S."/>
            <person name="Lapidus A."/>
            <person name="Barry K."/>
            <person name="Detter J.C."/>
            <person name="Glavina T."/>
            <person name="Hammon N."/>
            <person name="Israni S."/>
            <person name="Pitluck S."/>
            <person name="Chertkov O."/>
            <person name="Schmutz J."/>
            <person name="Larimer F."/>
            <person name="Land M."/>
            <person name="Kyrpides N."/>
            <person name="Ivanova N."/>
            <person name="Richardson P."/>
        </authorList>
    </citation>
    <scope>NUCLEOTIDE SEQUENCE [LARGE SCALE GENOMIC DNA]</scope>
    <source>
        <strain evidence="5">DSM 2380 / NBRC 103641 / GraBd1</strain>
    </source>
</reference>
<dbReference type="KEGG" id="pca:Pcar_1840"/>
<dbReference type="Gene3D" id="3.40.140.10">
    <property type="entry name" value="Cytidine Deaminase, domain 2"/>
    <property type="match status" value="1"/>
</dbReference>
<dbReference type="STRING" id="338963.Pcar_1840"/>
<dbReference type="GO" id="GO:0097163">
    <property type="term" value="F:sulfur carrier activity"/>
    <property type="evidence" value="ECO:0007669"/>
    <property type="project" value="UniProtKB-UniRule"/>
</dbReference>
<dbReference type="GO" id="GO:0016783">
    <property type="term" value="F:sulfurtransferase activity"/>
    <property type="evidence" value="ECO:0007669"/>
    <property type="project" value="InterPro"/>
</dbReference>
<evidence type="ECO:0000256" key="3">
    <source>
        <dbReference type="HAMAP-Rule" id="MF_00187"/>
    </source>
</evidence>
<dbReference type="eggNOG" id="COG1526">
    <property type="taxonomic scope" value="Bacteria"/>
</dbReference>
<comment type="similarity">
    <text evidence="3">Belongs to the FdhD family.</text>
</comment>
<comment type="subcellular location">
    <subcellularLocation>
        <location evidence="3">Cytoplasm</location>
    </subcellularLocation>
</comment>
<dbReference type="InterPro" id="IPR016193">
    <property type="entry name" value="Cytidine_deaminase-like"/>
</dbReference>
<evidence type="ECO:0000313" key="5">
    <source>
        <dbReference type="Proteomes" id="UP000002534"/>
    </source>
</evidence>
<comment type="function">
    <text evidence="3">Required for formate dehydrogenase (FDH) activity. Acts as a sulfur carrier protein that transfers sulfur from IscS to the molybdenum cofactor prior to its insertion into FDH.</text>
</comment>
<evidence type="ECO:0000313" key="4">
    <source>
        <dbReference type="EMBL" id="ABA89081.1"/>
    </source>
</evidence>
<keyword evidence="1 3" id="KW-0963">Cytoplasm</keyword>
<dbReference type="Pfam" id="PF02634">
    <property type="entry name" value="FdhD-NarQ"/>
    <property type="match status" value="1"/>
</dbReference>
<keyword evidence="5" id="KW-1185">Reference proteome</keyword>
<dbReference type="PANTHER" id="PTHR30592">
    <property type="entry name" value="FORMATE DEHYDROGENASE"/>
    <property type="match status" value="1"/>
</dbReference>
<dbReference type="EMBL" id="CP000142">
    <property type="protein sequence ID" value="ABA89081.1"/>
    <property type="molecule type" value="Genomic_DNA"/>
</dbReference>
<protein>
    <recommendedName>
        <fullName evidence="3">Sulfur carrier protein FdhD</fullName>
    </recommendedName>
</protein>
<dbReference type="NCBIfam" id="TIGR00129">
    <property type="entry name" value="fdhD_narQ"/>
    <property type="match status" value="1"/>
</dbReference>
<proteinExistence type="inferred from homology"/>
<dbReference type="OrthoDB" id="3197277at2"/>
<dbReference type="PIRSF" id="PIRSF015626">
    <property type="entry name" value="FdhD"/>
    <property type="match status" value="1"/>
</dbReference>
<dbReference type="GO" id="GO:0006777">
    <property type="term" value="P:Mo-molybdopterin cofactor biosynthetic process"/>
    <property type="evidence" value="ECO:0007669"/>
    <property type="project" value="UniProtKB-UniRule"/>
</dbReference>
<dbReference type="AlphaFoldDB" id="Q3A3H6"/>
<dbReference type="SUPFAM" id="SSF53927">
    <property type="entry name" value="Cytidine deaminase-like"/>
    <property type="match status" value="1"/>
</dbReference>
<name>Q3A3H6_SYNC1</name>